<dbReference type="KEGG" id="puo:RZN69_02175"/>
<keyword evidence="9 16" id="KW-0808">Transferase</keyword>
<evidence type="ECO:0000256" key="10">
    <source>
        <dbReference type="ARBA" id="ARBA00022723"/>
    </source>
</evidence>
<dbReference type="GO" id="GO:0005524">
    <property type="term" value="F:ATP binding"/>
    <property type="evidence" value="ECO:0007669"/>
    <property type="project" value="UniProtKB-KW"/>
</dbReference>
<dbReference type="InterPro" id="IPR013115">
    <property type="entry name" value="HisG_C"/>
</dbReference>
<evidence type="ECO:0000256" key="3">
    <source>
        <dbReference type="ARBA" id="ARBA00004667"/>
    </source>
</evidence>
<comment type="cofactor">
    <cofactor evidence="16">
        <name>Mg(2+)</name>
        <dbReference type="ChEBI" id="CHEBI:18420"/>
    </cofactor>
</comment>
<organism evidence="19 20">
    <name type="scientific">Rubellicoccus peritrichatus</name>
    <dbReference type="NCBI Taxonomy" id="3080537"/>
    <lineage>
        <taxon>Bacteria</taxon>
        <taxon>Pseudomonadati</taxon>
        <taxon>Verrucomicrobiota</taxon>
        <taxon>Opitutia</taxon>
        <taxon>Puniceicoccales</taxon>
        <taxon>Cerasicoccaceae</taxon>
        <taxon>Rubellicoccus</taxon>
    </lineage>
</organism>
<comment type="pathway">
    <text evidence="3 16">Amino-acid biosynthesis; L-histidine biosynthesis; L-histidine from 5-phospho-alpha-D-ribose 1-diphosphate: step 1/9.</text>
</comment>
<evidence type="ECO:0000256" key="11">
    <source>
        <dbReference type="ARBA" id="ARBA00022741"/>
    </source>
</evidence>
<dbReference type="InterPro" id="IPR015867">
    <property type="entry name" value="N-reg_PII/ATP_PRibTrfase_C"/>
</dbReference>
<dbReference type="PANTHER" id="PTHR21403">
    <property type="entry name" value="ATP PHOSPHORIBOSYLTRANSFERASE ATP-PRTASE"/>
    <property type="match status" value="1"/>
</dbReference>
<evidence type="ECO:0000313" key="20">
    <source>
        <dbReference type="Proteomes" id="UP001304300"/>
    </source>
</evidence>
<dbReference type="GO" id="GO:0000105">
    <property type="term" value="P:L-histidine biosynthetic process"/>
    <property type="evidence" value="ECO:0007669"/>
    <property type="project" value="UniProtKB-UniRule"/>
</dbReference>
<sequence length="296" mass="32886">MSTEAKPLVMLGLPKGSLEEATLRLFAKAGFKITKSSRSYRPSIDDPELDGRFVRAQEISRYVEHGYFDCGLTGHDWVVENGSDVVEVCDLIYSRASAVKSRWVLVVPEASPVQSVKDLEGKRIATEVTNIVGRYLKENNVNAEVEFSWGATEVKVPDLVDAIVDLTETGNSIRANKLRIVDTLLETNTKLVANRKSWEDPVKRKKIENIALLLRSALQADKMVGLKLNIPKEKVDGIMSSLPALRNPTISPLSCSKYVALEVILDEYVVRELIPTLKAHDAEGIIEYPLNKVVPD</sequence>
<dbReference type="SUPFAM" id="SSF54913">
    <property type="entry name" value="GlnB-like"/>
    <property type="match status" value="1"/>
</dbReference>
<dbReference type="InterPro" id="IPR013820">
    <property type="entry name" value="ATP_PRibTrfase_cat"/>
</dbReference>
<keyword evidence="7 16" id="KW-0028">Amino-acid biosynthesis</keyword>
<evidence type="ECO:0000256" key="2">
    <source>
        <dbReference type="ARBA" id="ARBA00004496"/>
    </source>
</evidence>
<dbReference type="HAMAP" id="MF_00079">
    <property type="entry name" value="HisG_Long"/>
    <property type="match status" value="1"/>
</dbReference>
<evidence type="ECO:0000313" key="19">
    <source>
        <dbReference type="EMBL" id="WOO41878.1"/>
    </source>
</evidence>
<keyword evidence="12 16" id="KW-0067">ATP-binding</keyword>
<evidence type="ECO:0000256" key="8">
    <source>
        <dbReference type="ARBA" id="ARBA00022676"/>
    </source>
</evidence>
<dbReference type="Pfam" id="PF08029">
    <property type="entry name" value="HisG_C"/>
    <property type="match status" value="1"/>
</dbReference>
<dbReference type="GO" id="GO:0003879">
    <property type="term" value="F:ATP phosphoribosyltransferase activity"/>
    <property type="evidence" value="ECO:0007669"/>
    <property type="project" value="UniProtKB-UniRule"/>
</dbReference>
<comment type="similarity">
    <text evidence="4 16">Belongs to the ATP phosphoribosyltransferase family. Long subfamily.</text>
</comment>
<evidence type="ECO:0000256" key="9">
    <source>
        <dbReference type="ARBA" id="ARBA00022679"/>
    </source>
</evidence>
<dbReference type="NCBIfam" id="TIGR03455">
    <property type="entry name" value="HisG_C-term"/>
    <property type="match status" value="1"/>
</dbReference>
<dbReference type="SUPFAM" id="SSF53850">
    <property type="entry name" value="Periplasmic binding protein-like II"/>
    <property type="match status" value="1"/>
</dbReference>
<keyword evidence="10 16" id="KW-0479">Metal-binding</keyword>
<proteinExistence type="inferred from homology"/>
<dbReference type="InterPro" id="IPR001348">
    <property type="entry name" value="ATP_PRibTrfase_HisG"/>
</dbReference>
<keyword evidence="11 16" id="KW-0547">Nucleotide-binding</keyword>
<evidence type="ECO:0000256" key="7">
    <source>
        <dbReference type="ARBA" id="ARBA00022605"/>
    </source>
</evidence>
<evidence type="ECO:0000256" key="13">
    <source>
        <dbReference type="ARBA" id="ARBA00022842"/>
    </source>
</evidence>
<evidence type="ECO:0000256" key="16">
    <source>
        <dbReference type="HAMAP-Rule" id="MF_00079"/>
    </source>
</evidence>
<dbReference type="CDD" id="cd13593">
    <property type="entry name" value="PBP2_HisGL3"/>
    <property type="match status" value="1"/>
</dbReference>
<dbReference type="Proteomes" id="UP001304300">
    <property type="component" value="Chromosome"/>
</dbReference>
<evidence type="ECO:0000256" key="6">
    <source>
        <dbReference type="ARBA" id="ARBA00022490"/>
    </source>
</evidence>
<reference evidence="19 20" key="1">
    <citation type="submission" date="2023-10" db="EMBL/GenBank/DDBJ databases">
        <title>Rubellicoccus peritrichatus gen. nov., sp. nov., isolated from an algae of coral reef tank.</title>
        <authorList>
            <person name="Luo J."/>
        </authorList>
    </citation>
    <scope>NUCLEOTIDE SEQUENCE [LARGE SCALE GENOMIC DNA]</scope>
    <source>
        <strain evidence="19 20">CR14</strain>
    </source>
</reference>
<dbReference type="NCBIfam" id="TIGR00070">
    <property type="entry name" value="hisG"/>
    <property type="match status" value="1"/>
</dbReference>
<name>A0AAQ3LE32_9BACT</name>
<comment type="function">
    <text evidence="15 16">Catalyzes the condensation of ATP and 5-phosphoribose 1-diphosphate to form N'-(5'-phosphoribosyl)-ATP (PR-ATP). Has a crucial role in the pathway because the rate of histidine biosynthesis seems to be controlled primarily by regulation of HisG enzymatic activity.</text>
</comment>
<gene>
    <name evidence="16 19" type="primary">hisG</name>
    <name evidence="19" type="ORF">RZN69_02175</name>
</gene>
<comment type="catalytic activity">
    <reaction evidence="1 16">
        <text>1-(5-phospho-beta-D-ribosyl)-ATP + diphosphate = 5-phospho-alpha-D-ribose 1-diphosphate + ATP</text>
        <dbReference type="Rhea" id="RHEA:18473"/>
        <dbReference type="ChEBI" id="CHEBI:30616"/>
        <dbReference type="ChEBI" id="CHEBI:33019"/>
        <dbReference type="ChEBI" id="CHEBI:58017"/>
        <dbReference type="ChEBI" id="CHEBI:73183"/>
        <dbReference type="EC" id="2.4.2.17"/>
    </reaction>
</comment>
<keyword evidence="13 16" id="KW-0460">Magnesium</keyword>
<evidence type="ECO:0000259" key="18">
    <source>
        <dbReference type="Pfam" id="PF08029"/>
    </source>
</evidence>
<dbReference type="InterPro" id="IPR011322">
    <property type="entry name" value="N-reg_PII-like_a/b"/>
</dbReference>
<feature type="domain" description="ATP phosphoribosyltransferase catalytic" evidence="17">
    <location>
        <begin position="55"/>
        <end position="215"/>
    </location>
</feature>
<dbReference type="PANTHER" id="PTHR21403:SF10">
    <property type="entry name" value="ATP PHOSPHORIBOSYLTRANSFERASE"/>
    <property type="match status" value="1"/>
</dbReference>
<dbReference type="EC" id="2.4.2.17" evidence="5 16"/>
<evidence type="ECO:0000256" key="1">
    <source>
        <dbReference type="ARBA" id="ARBA00000915"/>
    </source>
</evidence>
<keyword evidence="14 16" id="KW-0368">Histidine biosynthesis</keyword>
<keyword evidence="8 16" id="KW-0328">Glycosyltransferase</keyword>
<evidence type="ECO:0000259" key="17">
    <source>
        <dbReference type="Pfam" id="PF01634"/>
    </source>
</evidence>
<dbReference type="EMBL" id="CP136920">
    <property type="protein sequence ID" value="WOO41878.1"/>
    <property type="molecule type" value="Genomic_DNA"/>
</dbReference>
<evidence type="ECO:0000256" key="12">
    <source>
        <dbReference type="ARBA" id="ARBA00022840"/>
    </source>
</evidence>
<feature type="domain" description="Histidine biosynthesis HisG C-terminal" evidence="18">
    <location>
        <begin position="220"/>
        <end position="292"/>
    </location>
</feature>
<protein>
    <recommendedName>
        <fullName evidence="5 16">ATP phosphoribosyltransferase</fullName>
        <shortName evidence="16">ATP-PRT</shortName>
        <shortName evidence="16">ATP-PRTase</shortName>
        <ecNumber evidence="5 16">2.4.2.17</ecNumber>
    </recommendedName>
</protein>
<evidence type="ECO:0000256" key="14">
    <source>
        <dbReference type="ARBA" id="ARBA00023102"/>
    </source>
</evidence>
<comment type="subcellular location">
    <subcellularLocation>
        <location evidence="2 16">Cytoplasm</location>
    </subcellularLocation>
</comment>
<dbReference type="GO" id="GO:0000287">
    <property type="term" value="F:magnesium ion binding"/>
    <property type="evidence" value="ECO:0007669"/>
    <property type="project" value="UniProtKB-UniRule"/>
</dbReference>
<accession>A0AAQ3LE32</accession>
<evidence type="ECO:0000256" key="4">
    <source>
        <dbReference type="ARBA" id="ARBA00007955"/>
    </source>
</evidence>
<dbReference type="Gene3D" id="3.40.190.10">
    <property type="entry name" value="Periplasmic binding protein-like II"/>
    <property type="match status" value="2"/>
</dbReference>
<keyword evidence="6 16" id="KW-0963">Cytoplasm</keyword>
<dbReference type="GO" id="GO:0005737">
    <property type="term" value="C:cytoplasm"/>
    <property type="evidence" value="ECO:0007669"/>
    <property type="project" value="UniProtKB-SubCell"/>
</dbReference>
<comment type="activity regulation">
    <text evidence="16">Feedback inhibited by histidine.</text>
</comment>
<evidence type="ECO:0000256" key="15">
    <source>
        <dbReference type="ARBA" id="ARBA00024861"/>
    </source>
</evidence>
<dbReference type="Pfam" id="PF01634">
    <property type="entry name" value="HisG"/>
    <property type="match status" value="1"/>
</dbReference>
<evidence type="ECO:0000256" key="5">
    <source>
        <dbReference type="ARBA" id="ARBA00011946"/>
    </source>
</evidence>
<dbReference type="InterPro" id="IPR020621">
    <property type="entry name" value="ATP-PRT_HisG_long"/>
</dbReference>
<dbReference type="AlphaFoldDB" id="A0AAQ3LE32"/>
<keyword evidence="20" id="KW-1185">Reference proteome</keyword>
<dbReference type="Gene3D" id="3.30.70.120">
    <property type="match status" value="1"/>
</dbReference>